<sequence precursor="true">MWVLIIVALNFGSVPATMAEEAVPPFVAEAKITRKVVRHGQTTPYWETEGNAVFSYSNGWWQAELNYKNPKEHSPAAEYFRKVPGGVSSYIMFTSKSKTEAVVCPLAFPTAGNTELFAFWLSICPKPELPLIDGKRIRRFPLIPNCRDSLDIFNHPQNEGYYTASYLKPGSAFLSNLNITNNGVTLDIEVAANGEVETKIIRHGAPFDKGFNELSYQLLETTNLNGIVFPARAVLKLMTPNWKGKDREDLHVAQVVELTVTRISTLPEGGAPTQSSAPGQTNAIPEEQKNKALSPQIKK</sequence>
<gene>
    <name evidence="3" type="ORF">Cflav_PD0939</name>
</gene>
<dbReference type="AlphaFoldDB" id="B9XQM5"/>
<reference evidence="3 4" key="1">
    <citation type="journal article" date="2011" name="J. Bacteriol.">
        <title>Genome sequence of 'Pedosphaera parvula' Ellin514, an aerobic Verrucomicrobial isolate from pasture soil.</title>
        <authorList>
            <person name="Kant R."/>
            <person name="van Passel M.W."/>
            <person name="Sangwan P."/>
            <person name="Palva A."/>
            <person name="Lucas S."/>
            <person name="Copeland A."/>
            <person name="Lapidus A."/>
            <person name="Glavina Del Rio T."/>
            <person name="Dalin E."/>
            <person name="Tice H."/>
            <person name="Bruce D."/>
            <person name="Goodwin L."/>
            <person name="Pitluck S."/>
            <person name="Chertkov O."/>
            <person name="Larimer F.W."/>
            <person name="Land M.L."/>
            <person name="Hauser L."/>
            <person name="Brettin T.S."/>
            <person name="Detter J.C."/>
            <person name="Han S."/>
            <person name="de Vos W.M."/>
            <person name="Janssen P.H."/>
            <person name="Smidt H."/>
        </authorList>
    </citation>
    <scope>NUCLEOTIDE SEQUENCE [LARGE SCALE GENOMIC DNA]</scope>
    <source>
        <strain evidence="3 4">Ellin514</strain>
    </source>
</reference>
<evidence type="ECO:0000313" key="3">
    <source>
        <dbReference type="EMBL" id="EEF57875.1"/>
    </source>
</evidence>
<comment type="caution">
    <text evidence="3">The sequence shown here is derived from an EMBL/GenBank/DDBJ whole genome shotgun (WGS) entry which is preliminary data.</text>
</comment>
<evidence type="ECO:0000313" key="4">
    <source>
        <dbReference type="Proteomes" id="UP000003688"/>
    </source>
</evidence>
<evidence type="ECO:0000256" key="2">
    <source>
        <dbReference type="SAM" id="SignalP"/>
    </source>
</evidence>
<keyword evidence="4" id="KW-1185">Reference proteome</keyword>
<protein>
    <submittedName>
        <fullName evidence="3">Uncharacterized protein</fullName>
    </submittedName>
</protein>
<dbReference type="Proteomes" id="UP000003688">
    <property type="component" value="Unassembled WGS sequence"/>
</dbReference>
<feature type="region of interest" description="Disordered" evidence="1">
    <location>
        <begin position="266"/>
        <end position="299"/>
    </location>
</feature>
<accession>B9XQM5</accession>
<organism evidence="3 4">
    <name type="scientific">Pedosphaera parvula (strain Ellin514)</name>
    <dbReference type="NCBI Taxonomy" id="320771"/>
    <lineage>
        <taxon>Bacteria</taxon>
        <taxon>Pseudomonadati</taxon>
        <taxon>Verrucomicrobiota</taxon>
        <taxon>Pedosphaerae</taxon>
        <taxon>Pedosphaerales</taxon>
        <taxon>Pedosphaeraceae</taxon>
        <taxon>Pedosphaera</taxon>
    </lineage>
</organism>
<keyword evidence="2" id="KW-0732">Signal</keyword>
<name>B9XQM5_PEDPL</name>
<feature type="compositionally biased region" description="Polar residues" evidence="1">
    <location>
        <begin position="272"/>
        <end position="283"/>
    </location>
</feature>
<feature type="chain" id="PRO_5002895060" evidence="2">
    <location>
        <begin position="20"/>
        <end position="299"/>
    </location>
</feature>
<dbReference type="EMBL" id="ABOX02000055">
    <property type="protein sequence ID" value="EEF57875.1"/>
    <property type="molecule type" value="Genomic_DNA"/>
</dbReference>
<proteinExistence type="predicted"/>
<evidence type="ECO:0000256" key="1">
    <source>
        <dbReference type="SAM" id="MobiDB-lite"/>
    </source>
</evidence>
<feature type="signal peptide" evidence="2">
    <location>
        <begin position="1"/>
        <end position="19"/>
    </location>
</feature>